<evidence type="ECO:0000313" key="4">
    <source>
        <dbReference type="Proteomes" id="UP000238605"/>
    </source>
</evidence>
<reference evidence="3 4" key="1">
    <citation type="submission" date="2018-02" db="EMBL/GenBank/DDBJ databases">
        <title>Reclassifiation of [Polyangium] brachysporum DSM 7029 as Guopingzhaonella breviflexa gen. nov., sp. nov., a member of the family Comamonadaceae.</title>
        <authorList>
            <person name="Tang B."/>
        </authorList>
    </citation>
    <scope>NUCLEOTIDE SEQUENCE [LARGE SCALE GENOMIC DNA]</scope>
    <source>
        <strain evidence="3 4">BCRC 80649</strain>
    </source>
</reference>
<feature type="region of interest" description="Disordered" evidence="1">
    <location>
        <begin position="15"/>
        <end position="64"/>
    </location>
</feature>
<protein>
    <submittedName>
        <fullName evidence="3">Uncharacterized protein</fullName>
    </submittedName>
</protein>
<dbReference type="Proteomes" id="UP000238605">
    <property type="component" value="Unassembled WGS sequence"/>
</dbReference>
<keyword evidence="2" id="KW-0812">Transmembrane</keyword>
<organism evidence="3 4">
    <name type="scientific">Caldimonas caldifontis</name>
    <dbReference type="NCBI Taxonomy" id="1452508"/>
    <lineage>
        <taxon>Bacteria</taxon>
        <taxon>Pseudomonadati</taxon>
        <taxon>Pseudomonadota</taxon>
        <taxon>Betaproteobacteria</taxon>
        <taxon>Burkholderiales</taxon>
        <taxon>Sphaerotilaceae</taxon>
        <taxon>Caldimonas</taxon>
    </lineage>
</organism>
<accession>A0A2S5SYN7</accession>
<keyword evidence="2" id="KW-1133">Transmembrane helix</keyword>
<keyword evidence="2" id="KW-0472">Membrane</keyword>
<evidence type="ECO:0000256" key="2">
    <source>
        <dbReference type="SAM" id="Phobius"/>
    </source>
</evidence>
<feature type="transmembrane region" description="Helical" evidence="2">
    <location>
        <begin position="147"/>
        <end position="168"/>
    </location>
</feature>
<name>A0A2S5SYN7_9BURK</name>
<feature type="transmembrane region" description="Helical" evidence="2">
    <location>
        <begin position="104"/>
        <end position="126"/>
    </location>
</feature>
<evidence type="ECO:0000256" key="1">
    <source>
        <dbReference type="SAM" id="MobiDB-lite"/>
    </source>
</evidence>
<gene>
    <name evidence="3" type="ORF">C1704_02830</name>
</gene>
<evidence type="ECO:0000313" key="3">
    <source>
        <dbReference type="EMBL" id="PPE67812.1"/>
    </source>
</evidence>
<dbReference type="AlphaFoldDB" id="A0A2S5SYN7"/>
<keyword evidence="4" id="KW-1185">Reference proteome</keyword>
<feature type="transmembrane region" description="Helical" evidence="2">
    <location>
        <begin position="72"/>
        <end position="92"/>
    </location>
</feature>
<sequence length="176" mass="17865">MDFVKEIERLQREQSRKLGLKDANAPGAVMPPLAPDPASTPAEEAGTVRQRASASKPGPSGAAPGASAARGAAAVVAGMALLVPVAILVGFALSGLGDAWDGEYLYPIEALFVVGPLVLAAAVLQVRRQIVSAVRAGRTAAPSGPRVPWLVPVLGALVMAAIALSSVFPRGVPLGY</sequence>
<comment type="caution">
    <text evidence="3">The sequence shown here is derived from an EMBL/GenBank/DDBJ whole genome shotgun (WGS) entry which is preliminary data.</text>
</comment>
<proteinExistence type="predicted"/>
<feature type="compositionally biased region" description="Low complexity" evidence="1">
    <location>
        <begin position="52"/>
        <end position="64"/>
    </location>
</feature>
<dbReference type="EMBL" id="PSNX01000002">
    <property type="protein sequence ID" value="PPE67812.1"/>
    <property type="molecule type" value="Genomic_DNA"/>
</dbReference>
<dbReference type="RefSeq" id="WP_104300790.1">
    <property type="nucleotide sequence ID" value="NZ_PSNX01000002.1"/>
</dbReference>